<protein>
    <recommendedName>
        <fullName evidence="4">Prepilin-type N-terminal cleavage/methylation domain-containing protein</fullName>
    </recommendedName>
</protein>
<proteinExistence type="predicted"/>
<accession>A0A0U2WZ04</accession>
<dbReference type="PATRIC" id="fig|1315283.4.peg.1539"/>
<dbReference type="PROSITE" id="PS00409">
    <property type="entry name" value="PROKAR_NTER_METHYL"/>
    <property type="match status" value="1"/>
</dbReference>
<name>A0A0U2WZ04_9GAMM</name>
<dbReference type="Pfam" id="PF07963">
    <property type="entry name" value="N_methyl"/>
    <property type="match status" value="1"/>
</dbReference>
<dbReference type="InterPro" id="IPR012902">
    <property type="entry name" value="N_methyl_site"/>
</dbReference>
<gene>
    <name evidence="2" type="ORF">PTRA_a1784</name>
</gene>
<evidence type="ECO:0000256" key="1">
    <source>
        <dbReference type="SAM" id="Phobius"/>
    </source>
</evidence>
<dbReference type="KEGG" id="ptn:PTRA_a1784"/>
<dbReference type="RefSeq" id="WP_058373324.1">
    <property type="nucleotide sequence ID" value="NZ_CP011034.1"/>
</dbReference>
<reference evidence="2 3" key="1">
    <citation type="submission" date="2015-03" db="EMBL/GenBank/DDBJ databases">
        <authorList>
            <person name="Murphy D."/>
        </authorList>
    </citation>
    <scope>NUCLEOTIDE SEQUENCE [LARGE SCALE GENOMIC DNA]</scope>
    <source>
        <strain evidence="2 3">KMM 520</strain>
    </source>
</reference>
<feature type="transmembrane region" description="Helical" evidence="1">
    <location>
        <begin position="12"/>
        <end position="34"/>
    </location>
</feature>
<evidence type="ECO:0008006" key="4">
    <source>
        <dbReference type="Google" id="ProtNLM"/>
    </source>
</evidence>
<dbReference type="NCBIfam" id="TIGR02532">
    <property type="entry name" value="IV_pilin_GFxxxE"/>
    <property type="match status" value="1"/>
</dbReference>
<evidence type="ECO:0000313" key="2">
    <source>
        <dbReference type="EMBL" id="ALS32945.1"/>
    </source>
</evidence>
<organism evidence="2">
    <name type="scientific">Pseudoalteromonas translucida KMM 520</name>
    <dbReference type="NCBI Taxonomy" id="1315283"/>
    <lineage>
        <taxon>Bacteria</taxon>
        <taxon>Pseudomonadati</taxon>
        <taxon>Pseudomonadota</taxon>
        <taxon>Gammaproteobacteria</taxon>
        <taxon>Alteromonadales</taxon>
        <taxon>Pseudoalteromonadaceae</taxon>
        <taxon>Pseudoalteromonas</taxon>
    </lineage>
</organism>
<dbReference type="EMBL" id="CP011034">
    <property type="protein sequence ID" value="ALS32945.1"/>
    <property type="molecule type" value="Genomic_DNA"/>
</dbReference>
<keyword evidence="1" id="KW-1133">Transmembrane helix</keyword>
<dbReference type="AlphaFoldDB" id="A0A0U2WZ04"/>
<keyword evidence="1" id="KW-0472">Membrane</keyword>
<keyword evidence="1" id="KW-0812">Transmembrane</keyword>
<dbReference type="OrthoDB" id="5587015at2"/>
<evidence type="ECO:0000313" key="3">
    <source>
        <dbReference type="Proteomes" id="UP000065261"/>
    </source>
</evidence>
<sequence length="170" mass="18435">MSEVIVKQRGFTLVELMVALAASMFLLGGVSLAYSSINSTTNTAKGLENTLEVIRFSSNVFTRSFRQTSSVPVYLNNILTVQQNAGARACTGEIVNTPFTEQYSHEDDSLFCDIGDGKVKILKGLTAINFNINDKVVTVFVTAINLPGQFNNALAIDIALSQIIMNKAFS</sequence>
<dbReference type="Proteomes" id="UP000065261">
    <property type="component" value="Chromosome I"/>
</dbReference>